<evidence type="ECO:0000256" key="4">
    <source>
        <dbReference type="ARBA" id="ARBA00022801"/>
    </source>
</evidence>
<dbReference type="InterPro" id="IPR015883">
    <property type="entry name" value="Glyco_hydro_20_cat"/>
</dbReference>
<dbReference type="Pfam" id="PF02838">
    <property type="entry name" value="Glyco_hydro_20b"/>
    <property type="match status" value="1"/>
</dbReference>
<keyword evidence="5" id="KW-0326">Glycosidase</keyword>
<dbReference type="InterPro" id="IPR029018">
    <property type="entry name" value="Hex-like_dom2"/>
</dbReference>
<dbReference type="RefSeq" id="WP_387717350.1">
    <property type="nucleotide sequence ID" value="NZ_JBIAPI010000002.1"/>
</dbReference>
<name>A0ABW6QSD1_9NOCA</name>
<evidence type="ECO:0000256" key="2">
    <source>
        <dbReference type="ARBA" id="ARBA00006285"/>
    </source>
</evidence>
<dbReference type="PRINTS" id="PR00738">
    <property type="entry name" value="GLHYDRLASE20"/>
</dbReference>
<dbReference type="SUPFAM" id="SSF55545">
    <property type="entry name" value="beta-N-acetylhexosaminidase-like domain"/>
    <property type="match status" value="1"/>
</dbReference>
<dbReference type="Gene3D" id="3.30.379.10">
    <property type="entry name" value="Chitobiase/beta-hexosaminidase domain 2-like"/>
    <property type="match status" value="1"/>
</dbReference>
<dbReference type="InterPro" id="IPR025705">
    <property type="entry name" value="Beta_hexosaminidase_sua/sub"/>
</dbReference>
<feature type="domain" description="Glycoside hydrolase family 20 catalytic" evidence="7">
    <location>
        <begin position="280"/>
        <end position="416"/>
    </location>
</feature>
<reference evidence="9 10" key="1">
    <citation type="submission" date="2024-10" db="EMBL/GenBank/DDBJ databases">
        <title>The Natural Products Discovery Center: Release of the First 8490 Sequenced Strains for Exploring Actinobacteria Biosynthetic Diversity.</title>
        <authorList>
            <person name="Kalkreuter E."/>
            <person name="Kautsar S.A."/>
            <person name="Yang D."/>
            <person name="Bader C.D."/>
            <person name="Teijaro C.N."/>
            <person name="Fluegel L."/>
            <person name="Davis C.M."/>
            <person name="Simpson J.R."/>
            <person name="Lauterbach L."/>
            <person name="Steele A.D."/>
            <person name="Gui C."/>
            <person name="Meng S."/>
            <person name="Li G."/>
            <person name="Viehrig K."/>
            <person name="Ye F."/>
            <person name="Su P."/>
            <person name="Kiefer A.F."/>
            <person name="Nichols A."/>
            <person name="Cepeda A.J."/>
            <person name="Yan W."/>
            <person name="Fan B."/>
            <person name="Jiang Y."/>
            <person name="Adhikari A."/>
            <person name="Zheng C.-J."/>
            <person name="Schuster L."/>
            <person name="Cowan T.M."/>
            <person name="Smanski M.J."/>
            <person name="Chevrette M.G."/>
            <person name="De Carvalho L.P.S."/>
            <person name="Shen B."/>
        </authorList>
    </citation>
    <scope>NUCLEOTIDE SEQUENCE [LARGE SCALE GENOMIC DNA]</scope>
    <source>
        <strain evidence="9 10">NPDC003040</strain>
    </source>
</reference>
<dbReference type="InterPro" id="IPR015882">
    <property type="entry name" value="HEX_bac_N"/>
</dbReference>
<evidence type="ECO:0000313" key="10">
    <source>
        <dbReference type="Proteomes" id="UP001601948"/>
    </source>
</evidence>
<evidence type="ECO:0000256" key="1">
    <source>
        <dbReference type="ARBA" id="ARBA00001231"/>
    </source>
</evidence>
<evidence type="ECO:0000313" key="9">
    <source>
        <dbReference type="EMBL" id="MFF3224049.1"/>
    </source>
</evidence>
<dbReference type="EC" id="3.2.1.52" evidence="3"/>
<organism evidence="9 10">
    <name type="scientific">Nocardia suismassiliense</name>
    <dbReference type="NCBI Taxonomy" id="2077092"/>
    <lineage>
        <taxon>Bacteria</taxon>
        <taxon>Bacillati</taxon>
        <taxon>Actinomycetota</taxon>
        <taxon>Actinomycetes</taxon>
        <taxon>Mycobacteriales</taxon>
        <taxon>Nocardiaceae</taxon>
        <taxon>Nocardia</taxon>
    </lineage>
</organism>
<comment type="catalytic activity">
    <reaction evidence="1">
        <text>Hydrolysis of terminal non-reducing N-acetyl-D-hexosamine residues in N-acetyl-beta-D-hexosaminides.</text>
        <dbReference type="EC" id="3.2.1.52"/>
    </reaction>
</comment>
<evidence type="ECO:0000256" key="5">
    <source>
        <dbReference type="ARBA" id="ARBA00023295"/>
    </source>
</evidence>
<comment type="caution">
    <text evidence="9">The sequence shown here is derived from an EMBL/GenBank/DDBJ whole genome shotgun (WGS) entry which is preliminary data.</text>
</comment>
<dbReference type="EMBL" id="JBIAPI010000002">
    <property type="protein sequence ID" value="MFF3224049.1"/>
    <property type="molecule type" value="Genomic_DNA"/>
</dbReference>
<evidence type="ECO:0000256" key="6">
    <source>
        <dbReference type="SAM" id="MobiDB-lite"/>
    </source>
</evidence>
<dbReference type="PANTHER" id="PTHR22600">
    <property type="entry name" value="BETA-HEXOSAMINIDASE"/>
    <property type="match status" value="1"/>
</dbReference>
<keyword evidence="10" id="KW-1185">Reference proteome</keyword>
<dbReference type="InterPro" id="IPR017853">
    <property type="entry name" value="GH"/>
</dbReference>
<evidence type="ECO:0000256" key="3">
    <source>
        <dbReference type="ARBA" id="ARBA00012663"/>
    </source>
</evidence>
<dbReference type="Proteomes" id="UP001601948">
    <property type="component" value="Unassembled WGS sequence"/>
</dbReference>
<sequence>MPGFDTLLPRPVSAIPQAGSCAWPSELDVRTDNGLPPEGYRLEIATSGITLTVADDAGRNHAQQTLRQLAGPDAFRAAAIRAEGHTLPCGVIEDHPRFRWRGCLLDVARNFRTKAEVLRFIDLLAVHKLNVLHLHLTDDQGWRIEVPEFPKLTEIGSWRTGSMVGRHDGPERDGRPHGGFYTTDDLREIVAYAAGRSITVVPEIDVPGHARAAIAAYPELGPEPENAWEVWTSWGISTSLLDPTAHTLEFFRRVFDHVLSVFPSPVIGIGGDEVPGATAAHARLVADLATYLAARGRRALGWDEVLDAGTLPPMVIGAWRDEAAATRAVAAGHEVVLCPEDHLYLDHRQSDHPDEPIPVGYLRTLEDVYGYEPPLDGPQIIGIQAQLWSEHLDTVRRVDYASFPRLCAVAEVAWSPPARSYTEFLPRLRDHHLPRLAALGVEYRPLNGPLPWQTRPDVPPTAHRPNHLPIPSRASR</sequence>
<feature type="region of interest" description="Disordered" evidence="6">
    <location>
        <begin position="452"/>
        <end position="476"/>
    </location>
</feature>
<dbReference type="CDD" id="cd06563">
    <property type="entry name" value="GH20_chitobiase-like"/>
    <property type="match status" value="1"/>
</dbReference>
<comment type="similarity">
    <text evidence="2">Belongs to the glycosyl hydrolase 20 family.</text>
</comment>
<accession>A0ABW6QSD1</accession>
<evidence type="ECO:0000259" key="7">
    <source>
        <dbReference type="Pfam" id="PF00728"/>
    </source>
</evidence>
<evidence type="ECO:0000259" key="8">
    <source>
        <dbReference type="Pfam" id="PF02838"/>
    </source>
</evidence>
<feature type="domain" description="Glycoside hydrolase family 20 catalytic" evidence="7">
    <location>
        <begin position="98"/>
        <end position="275"/>
    </location>
</feature>
<dbReference type="PANTHER" id="PTHR22600:SF57">
    <property type="entry name" value="BETA-N-ACETYLHEXOSAMINIDASE"/>
    <property type="match status" value="1"/>
</dbReference>
<dbReference type="SUPFAM" id="SSF51445">
    <property type="entry name" value="(Trans)glycosidases"/>
    <property type="match status" value="1"/>
</dbReference>
<keyword evidence="4" id="KW-0378">Hydrolase</keyword>
<gene>
    <name evidence="9" type="ORF">ACFYV7_14745</name>
</gene>
<feature type="domain" description="Beta-hexosaminidase bacterial type N-terminal" evidence="8">
    <location>
        <begin position="28"/>
        <end position="95"/>
    </location>
</feature>
<protein>
    <recommendedName>
        <fullName evidence="3">beta-N-acetylhexosaminidase</fullName>
        <ecNumber evidence="3">3.2.1.52</ecNumber>
    </recommendedName>
</protein>
<dbReference type="Pfam" id="PF00728">
    <property type="entry name" value="Glyco_hydro_20"/>
    <property type="match status" value="2"/>
</dbReference>
<proteinExistence type="inferred from homology"/>
<dbReference type="Gene3D" id="3.20.20.80">
    <property type="entry name" value="Glycosidases"/>
    <property type="match status" value="1"/>
</dbReference>